<dbReference type="AlphaFoldDB" id="A0A948TKS5"/>
<reference evidence="2" key="2">
    <citation type="submission" date="2021-04" db="EMBL/GenBank/DDBJ databases">
        <authorList>
            <person name="Gilroy R."/>
        </authorList>
    </citation>
    <scope>NUCLEOTIDE SEQUENCE</scope>
    <source>
        <strain evidence="2">8470</strain>
    </source>
</reference>
<protein>
    <recommendedName>
        <fullName evidence="1">UPF0246 protein H9928_00505</fullName>
    </recommendedName>
</protein>
<name>A0A948TKS5_9BACT</name>
<dbReference type="PANTHER" id="PTHR30283:SF4">
    <property type="entry name" value="PEROXIDE STRESS RESISTANCE PROTEIN YAAA"/>
    <property type="match status" value="1"/>
</dbReference>
<dbReference type="PANTHER" id="PTHR30283">
    <property type="entry name" value="PEROXIDE STRESS RESPONSE PROTEIN YAAA"/>
    <property type="match status" value="1"/>
</dbReference>
<dbReference type="EMBL" id="JAHLFJ010000005">
    <property type="protein sequence ID" value="MBU3855039.1"/>
    <property type="molecule type" value="Genomic_DNA"/>
</dbReference>
<comment type="similarity">
    <text evidence="1">Belongs to the UPF0246 family.</text>
</comment>
<dbReference type="Pfam" id="PF03883">
    <property type="entry name" value="H2O2_YaaD"/>
    <property type="match status" value="1"/>
</dbReference>
<evidence type="ECO:0000313" key="2">
    <source>
        <dbReference type="EMBL" id="MBU3855039.1"/>
    </source>
</evidence>
<dbReference type="Proteomes" id="UP000784286">
    <property type="component" value="Unassembled WGS sequence"/>
</dbReference>
<reference evidence="2" key="1">
    <citation type="journal article" date="2021" name="PeerJ">
        <title>Extensive microbial diversity within the chicken gut microbiome revealed by metagenomics and culture.</title>
        <authorList>
            <person name="Gilroy R."/>
            <person name="Ravi A."/>
            <person name="Getino M."/>
            <person name="Pursley I."/>
            <person name="Horton D.L."/>
            <person name="Alikhan N.F."/>
            <person name="Baker D."/>
            <person name="Gharbi K."/>
            <person name="Hall N."/>
            <person name="Watson M."/>
            <person name="Adriaenssens E.M."/>
            <person name="Foster-Nyarko E."/>
            <person name="Jarju S."/>
            <person name="Secka A."/>
            <person name="Antonio M."/>
            <person name="Oren A."/>
            <person name="Chaudhuri R.R."/>
            <person name="La Ragione R."/>
            <person name="Hildebrand F."/>
            <person name="Pallen M.J."/>
        </authorList>
    </citation>
    <scope>NUCLEOTIDE SEQUENCE</scope>
    <source>
        <strain evidence="2">8470</strain>
    </source>
</reference>
<organism evidence="2 3">
    <name type="scientific">Candidatus Phocaeicola excrementipullorum</name>
    <dbReference type="NCBI Taxonomy" id="2838731"/>
    <lineage>
        <taxon>Bacteria</taxon>
        <taxon>Pseudomonadati</taxon>
        <taxon>Bacteroidota</taxon>
        <taxon>Bacteroidia</taxon>
        <taxon>Bacteroidales</taxon>
        <taxon>Bacteroidaceae</taxon>
        <taxon>Phocaeicola</taxon>
    </lineage>
</organism>
<dbReference type="GO" id="GO:0005829">
    <property type="term" value="C:cytosol"/>
    <property type="evidence" value="ECO:0007669"/>
    <property type="project" value="TreeGrafter"/>
</dbReference>
<sequence length="254" mass="29274">MMTFISCAKTMTARSKIHTPGTSVPRFEKEAEANALHMAQFSPEQLGKLLRVNPKLAAENCLRYHNFFSEDNRPLPALTSYTGIVFKRISPTDFSEEDFLFAQNHLLITSFLYGLLRPLDGIKNYRLEGDVKLAETGYLTMFDYWKPLLTDYFIGEIKKQGGILVNLASGEMKELFDWNRVCREVQVITPEFYVMKNRKPSTVVVYTKMCRGEMTRYILKNRIESPEALKGFEWEGFSFDESLSTPHSPVFTLM</sequence>
<proteinExistence type="inferred from homology"/>
<evidence type="ECO:0000256" key="1">
    <source>
        <dbReference type="HAMAP-Rule" id="MF_00652"/>
    </source>
</evidence>
<dbReference type="NCBIfam" id="NF002547">
    <property type="entry name" value="PRK02101.2-5"/>
    <property type="match status" value="1"/>
</dbReference>
<dbReference type="HAMAP" id="MF_00652">
    <property type="entry name" value="UPF0246"/>
    <property type="match status" value="1"/>
</dbReference>
<dbReference type="GO" id="GO:0033194">
    <property type="term" value="P:response to hydroperoxide"/>
    <property type="evidence" value="ECO:0007669"/>
    <property type="project" value="TreeGrafter"/>
</dbReference>
<dbReference type="InterPro" id="IPR005583">
    <property type="entry name" value="YaaA"/>
</dbReference>
<accession>A0A948TKS5</accession>
<evidence type="ECO:0000313" key="3">
    <source>
        <dbReference type="Proteomes" id="UP000784286"/>
    </source>
</evidence>
<gene>
    <name evidence="2" type="primary">yaaA</name>
    <name evidence="2" type="ORF">H9928_00505</name>
</gene>
<comment type="caution">
    <text evidence="2">The sequence shown here is derived from an EMBL/GenBank/DDBJ whole genome shotgun (WGS) entry which is preliminary data.</text>
</comment>